<proteinExistence type="predicted"/>
<comment type="caution">
    <text evidence="2">The sequence shown here is derived from an EMBL/GenBank/DDBJ whole genome shotgun (WGS) entry which is preliminary data.</text>
</comment>
<sequence length="233" mass="27143">MPRSQAEAEKGKGPQAQSKKAEKPPYKPPSKANEVFDPALDDEKANRDKRGRLVFEGQPIFRPTLTPRQVIRAGSFGGIYFNPKGGRRGIWGDSVDIDHKEFPADWFADLPEKMYLARRYDIETNKYGVKAGQPQAAWEEKGWIKRELDPRGWFHWYCRFYMGRRTEDDDRQIGRWKGVAGEKGRWKRALVKQCVTKNKRWDDKSVSPVIRQSLLHWAYELTEADFKIISQNL</sequence>
<feature type="region of interest" description="Disordered" evidence="1">
    <location>
        <begin position="1"/>
        <end position="51"/>
    </location>
</feature>
<name>A0AAW1R1P5_9CHLO</name>
<evidence type="ECO:0000313" key="3">
    <source>
        <dbReference type="Proteomes" id="UP001445335"/>
    </source>
</evidence>
<dbReference type="PANTHER" id="PTHR37948:SF1">
    <property type="entry name" value="BLL5189 PROTEIN"/>
    <property type="match status" value="1"/>
</dbReference>
<dbReference type="AlphaFoldDB" id="A0AAW1R1P5"/>
<dbReference type="PANTHER" id="PTHR37948">
    <property type="entry name" value="ZGC:113208"/>
    <property type="match status" value="1"/>
</dbReference>
<gene>
    <name evidence="2" type="ORF">WJX81_005944</name>
</gene>
<dbReference type="Proteomes" id="UP001445335">
    <property type="component" value="Unassembled WGS sequence"/>
</dbReference>
<evidence type="ECO:0000313" key="2">
    <source>
        <dbReference type="EMBL" id="KAK9827267.1"/>
    </source>
</evidence>
<keyword evidence="3" id="KW-1185">Reference proteome</keyword>
<evidence type="ECO:0000256" key="1">
    <source>
        <dbReference type="SAM" id="MobiDB-lite"/>
    </source>
</evidence>
<protein>
    <submittedName>
        <fullName evidence="2">Uncharacterized protein</fullName>
    </submittedName>
</protein>
<reference evidence="2 3" key="1">
    <citation type="journal article" date="2024" name="Nat. Commun.">
        <title>Phylogenomics reveals the evolutionary origins of lichenization in chlorophyte algae.</title>
        <authorList>
            <person name="Puginier C."/>
            <person name="Libourel C."/>
            <person name="Otte J."/>
            <person name="Skaloud P."/>
            <person name="Haon M."/>
            <person name="Grisel S."/>
            <person name="Petersen M."/>
            <person name="Berrin J.G."/>
            <person name="Delaux P.M."/>
            <person name="Dal Grande F."/>
            <person name="Keller J."/>
        </authorList>
    </citation>
    <scope>NUCLEOTIDE SEQUENCE [LARGE SCALE GENOMIC DNA]</scope>
    <source>
        <strain evidence="2 3">SAG 245.80</strain>
    </source>
</reference>
<feature type="compositionally biased region" description="Basic and acidic residues" evidence="1">
    <location>
        <begin position="41"/>
        <end position="51"/>
    </location>
</feature>
<organism evidence="2 3">
    <name type="scientific">Elliptochloris bilobata</name>
    <dbReference type="NCBI Taxonomy" id="381761"/>
    <lineage>
        <taxon>Eukaryota</taxon>
        <taxon>Viridiplantae</taxon>
        <taxon>Chlorophyta</taxon>
        <taxon>core chlorophytes</taxon>
        <taxon>Trebouxiophyceae</taxon>
        <taxon>Trebouxiophyceae incertae sedis</taxon>
        <taxon>Elliptochloris clade</taxon>
        <taxon>Elliptochloris</taxon>
    </lineage>
</organism>
<accession>A0AAW1R1P5</accession>
<feature type="compositionally biased region" description="Basic and acidic residues" evidence="1">
    <location>
        <begin position="1"/>
        <end position="12"/>
    </location>
</feature>
<dbReference type="EMBL" id="JALJOU010000060">
    <property type="protein sequence ID" value="KAK9827267.1"/>
    <property type="molecule type" value="Genomic_DNA"/>
</dbReference>